<keyword evidence="5" id="KW-0488">Methylation</keyword>
<evidence type="ECO:0000256" key="2">
    <source>
        <dbReference type="ARBA" id="ARBA00004286"/>
    </source>
</evidence>
<evidence type="ECO:0000259" key="12">
    <source>
        <dbReference type="PROSITE" id="PS50157"/>
    </source>
</evidence>
<dbReference type="EMBL" id="BACD03000016">
    <property type="protein sequence ID" value="GAO48633.1"/>
    <property type="molecule type" value="Genomic_DNA"/>
</dbReference>
<dbReference type="GO" id="GO:0008270">
    <property type="term" value="F:zinc ion binding"/>
    <property type="evidence" value="ECO:0007669"/>
    <property type="project" value="UniProtKB-KW"/>
</dbReference>
<dbReference type="GO" id="GO:0003677">
    <property type="term" value="F:DNA binding"/>
    <property type="evidence" value="ECO:0007669"/>
    <property type="project" value="UniProtKB-KW"/>
</dbReference>
<dbReference type="InterPro" id="IPR036236">
    <property type="entry name" value="Znf_C2H2_sf"/>
</dbReference>
<organism evidence="13 14">
    <name type="scientific">Saitoella complicata (strain BCRC 22490 / CBS 7301 / JCM 7358 / NBRC 10748 / NRRL Y-17804)</name>
    <dbReference type="NCBI Taxonomy" id="698492"/>
    <lineage>
        <taxon>Eukaryota</taxon>
        <taxon>Fungi</taxon>
        <taxon>Dikarya</taxon>
        <taxon>Ascomycota</taxon>
        <taxon>Taphrinomycotina</taxon>
        <taxon>Taphrinomycotina incertae sedis</taxon>
        <taxon>Saitoella</taxon>
    </lineage>
</organism>
<feature type="compositionally biased region" description="Polar residues" evidence="11">
    <location>
        <begin position="693"/>
        <end position="728"/>
    </location>
</feature>
<dbReference type="GO" id="GO:0030527">
    <property type="term" value="F:structural constituent of chromatin"/>
    <property type="evidence" value="ECO:0007669"/>
    <property type="project" value="InterPro"/>
</dbReference>
<dbReference type="GO" id="GO:0031508">
    <property type="term" value="P:pericentric heterochromatin formation"/>
    <property type="evidence" value="ECO:0007669"/>
    <property type="project" value="UniProtKB-ARBA"/>
</dbReference>
<dbReference type="GO" id="GO:1990758">
    <property type="term" value="P:mitotic sister chromatid biorientation"/>
    <property type="evidence" value="ECO:0007669"/>
    <property type="project" value="UniProtKB-ARBA"/>
</dbReference>
<keyword evidence="10" id="KW-0862">Zinc</keyword>
<dbReference type="InterPro" id="IPR009072">
    <property type="entry name" value="Histone-fold"/>
</dbReference>
<keyword evidence="9" id="KW-0544">Nucleosome core</keyword>
<dbReference type="CDD" id="cd22911">
    <property type="entry name" value="HFD_H3"/>
    <property type="match status" value="1"/>
</dbReference>
<dbReference type="FunFam" id="1.10.20.10:FF:000010">
    <property type="entry name" value="Histone H3"/>
    <property type="match status" value="1"/>
</dbReference>
<dbReference type="GO" id="GO:0005634">
    <property type="term" value="C:nucleus"/>
    <property type="evidence" value="ECO:0007669"/>
    <property type="project" value="UniProtKB-SubCell"/>
</dbReference>
<dbReference type="PROSITE" id="PS00322">
    <property type="entry name" value="HISTONE_H3_1"/>
    <property type="match status" value="1"/>
</dbReference>
<reference evidence="13 14" key="2">
    <citation type="journal article" date="2014" name="J. Gen. Appl. Microbiol.">
        <title>The early diverging ascomycetous budding yeast Saitoella complicata has three histone deacetylases belonging to the Clr6, Hos2, and Rpd3 lineages.</title>
        <authorList>
            <person name="Nishida H."/>
            <person name="Matsumoto T."/>
            <person name="Kondo S."/>
            <person name="Hamamoto M."/>
            <person name="Yoshikawa H."/>
        </authorList>
    </citation>
    <scope>NUCLEOTIDE SEQUENCE [LARGE SCALE GENOMIC DNA]</scope>
    <source>
        <strain evidence="13 14">NRRL Y-17804</strain>
    </source>
</reference>
<evidence type="ECO:0000256" key="1">
    <source>
        <dbReference type="ARBA" id="ARBA00004123"/>
    </source>
</evidence>
<keyword evidence="6" id="KW-0007">Acetylation</keyword>
<feature type="region of interest" description="Disordered" evidence="11">
    <location>
        <begin position="589"/>
        <end position="811"/>
    </location>
</feature>
<name>A0A0E9NFP1_SAICN</name>
<feature type="compositionally biased region" description="Low complexity" evidence="11">
    <location>
        <begin position="755"/>
        <end position="772"/>
    </location>
</feature>
<evidence type="ECO:0000313" key="14">
    <source>
        <dbReference type="Proteomes" id="UP000033140"/>
    </source>
</evidence>
<dbReference type="Pfam" id="PF00096">
    <property type="entry name" value="zf-C2H2"/>
    <property type="match status" value="3"/>
</dbReference>
<keyword evidence="4" id="KW-0158">Chromosome</keyword>
<evidence type="ECO:0000256" key="4">
    <source>
        <dbReference type="ARBA" id="ARBA00022454"/>
    </source>
</evidence>
<feature type="region of interest" description="Disordered" evidence="11">
    <location>
        <begin position="509"/>
        <end position="539"/>
    </location>
</feature>
<evidence type="ECO:0000256" key="8">
    <source>
        <dbReference type="ARBA" id="ARBA00023242"/>
    </source>
</evidence>
<dbReference type="Proteomes" id="UP000033140">
    <property type="component" value="Unassembled WGS sequence"/>
</dbReference>
<dbReference type="SMART" id="SM00428">
    <property type="entry name" value="H3"/>
    <property type="match status" value="1"/>
</dbReference>
<dbReference type="GO" id="GO:0140720">
    <property type="term" value="C:subtelomeric heterochromatin"/>
    <property type="evidence" value="ECO:0007669"/>
    <property type="project" value="UniProtKB-ARBA"/>
</dbReference>
<feature type="compositionally biased region" description="Low complexity" evidence="11">
    <location>
        <begin position="986"/>
        <end position="999"/>
    </location>
</feature>
<feature type="compositionally biased region" description="Polar residues" evidence="11">
    <location>
        <begin position="460"/>
        <end position="473"/>
    </location>
</feature>
<feature type="domain" description="C2H2-type" evidence="12">
    <location>
        <begin position="815"/>
        <end position="842"/>
    </location>
</feature>
<feature type="domain" description="C2H2-type" evidence="12">
    <location>
        <begin position="945"/>
        <end position="975"/>
    </location>
</feature>
<feature type="region of interest" description="Disordered" evidence="11">
    <location>
        <begin position="986"/>
        <end position="1007"/>
    </location>
</feature>
<evidence type="ECO:0000256" key="5">
    <source>
        <dbReference type="ARBA" id="ARBA00022481"/>
    </source>
</evidence>
<comment type="caution">
    <text evidence="13">The sequence shown here is derived from an EMBL/GenBank/DDBJ whole genome shotgun (WGS) entry which is preliminary data.</text>
</comment>
<feature type="domain" description="C2H2-type" evidence="12">
    <location>
        <begin position="907"/>
        <end position="943"/>
    </location>
</feature>
<evidence type="ECO:0000256" key="10">
    <source>
        <dbReference type="PROSITE-ProRule" id="PRU00042"/>
    </source>
</evidence>
<dbReference type="InterPro" id="IPR007125">
    <property type="entry name" value="H2A/H2B/H3"/>
</dbReference>
<keyword evidence="10" id="KW-0479">Metal-binding</keyword>
<dbReference type="PROSITE" id="PS50157">
    <property type="entry name" value="ZINC_FINGER_C2H2_2"/>
    <property type="match status" value="3"/>
</dbReference>
<feature type="region of interest" description="Disordered" evidence="11">
    <location>
        <begin position="78"/>
        <end position="184"/>
    </location>
</feature>
<sequence>MGIEVEVGVNGFYVEWETRPRETRQSERVKVERNDISIRFEAVSFLCLLHRSPRRALGGGRVPLDQVAFLIGKAYSASDQPGNECTAPQPRNASSSSPRARALGNSHFDTPLLIPSTTPSTRAPSNKVSLQQLSTTHSTMARTKQTARKSTGGKAPRKQLASKAARKSAPAQTGGVKKPHRYRPGTVALREIRRYQKSTELLIRKLPFQRLVREIAQDFKTDLRFQSSAIGALQEAVEAYLVSLFEDTNLCAIHAKRVTIQPKDMSLARRLRGERGCFHFTQQTGYLSFGLLELYWGSTFAFSIRIQINLNWPIPSCSFPYCSSLPLSVDHARPRMAASDAFWIRVPASCVPWMTRWYDVWSISPLPSISRRRELNADETQSTTTTTTTMNTAPPQGDFVLFGDEDAPYRDFPVIVDPPPSSQPVPEAQGFSAFDPKDWVYSYPTPVQSDYTFAPIPHSNPAQFQNLQPSDSNDGGHRRAVSADGYLNVNTNTMPMHNSMGDYRNPITPIPSPSVSSRYVTPEPDGGSDHDDPPPFIPKFPKLDRTLTDIVEDELYQHIPKHREPSLQEYDDNYQQNEDIQRLINAFPELNQPSDDGSPSSMGSASVGSYTSAMAPPPLDDQSWYPPVVHMGFPTQGRQMEQRQQSNAMVESVRRLRDEEGPALPQQTVSPKEAFLDFPELEQPPPRGLFSPPSLSAESTIDSQLSQRSADTINGNSYGSDSQESTVPNFVPHNAMPPPLQVLEHRQNLVPQLMSGSSDLSSSSSGRQFSQDSDNEYLPQPARNQAQYSRPGTGYSTQSVASTDSFKPDAPRNSYACVDCGRRFDNTQALSAHKRTHNGDAISRHPFPQALQGTASAPNTAPPSPRSANAHLFHQQPAHLQSRPMTHSASHTGSTPSKPNSRSHGPHRCDWNNPNTGLPCNKVFSRPYDLIRHQETIHAQKKPEYKCEICGDDKVFARADALVRHRRVKHGLGKPPRGQAQAQAMAASQSAEEALSAEQFTSMAPPV</sequence>
<accession>A0A0E9NFP1</accession>
<feature type="compositionally biased region" description="Polar residues" evidence="11">
    <location>
        <begin position="636"/>
        <end position="649"/>
    </location>
</feature>
<comment type="similarity">
    <text evidence="3">Belongs to the histone H3 family.</text>
</comment>
<dbReference type="PROSITE" id="PS00959">
    <property type="entry name" value="HISTONE_H3_2"/>
    <property type="match status" value="1"/>
</dbReference>
<keyword evidence="14" id="KW-1185">Reference proteome</keyword>
<evidence type="ECO:0000256" key="11">
    <source>
        <dbReference type="SAM" id="MobiDB-lite"/>
    </source>
</evidence>
<feature type="region of interest" description="Disordered" evidence="11">
    <location>
        <begin position="375"/>
        <end position="395"/>
    </location>
</feature>
<feature type="compositionally biased region" description="Low complexity" evidence="11">
    <location>
        <begin position="513"/>
        <end position="525"/>
    </location>
</feature>
<dbReference type="Pfam" id="PF00125">
    <property type="entry name" value="Histone"/>
    <property type="match status" value="1"/>
</dbReference>
<keyword evidence="10" id="KW-0863">Zinc-finger</keyword>
<proteinExistence type="inferred from homology"/>
<evidence type="ECO:0000256" key="3">
    <source>
        <dbReference type="ARBA" id="ARBA00010343"/>
    </source>
</evidence>
<comment type="subcellular location">
    <subcellularLocation>
        <location evidence="2">Chromosome</location>
    </subcellularLocation>
    <subcellularLocation>
        <location evidence="1">Nucleus</location>
    </subcellularLocation>
</comment>
<feature type="region of interest" description="Disordered" evidence="11">
    <location>
        <begin position="833"/>
        <end position="916"/>
    </location>
</feature>
<feature type="compositionally biased region" description="Polar residues" evidence="11">
    <location>
        <begin position="883"/>
        <end position="903"/>
    </location>
</feature>
<keyword evidence="7" id="KW-0238">DNA-binding</keyword>
<evidence type="ECO:0000256" key="6">
    <source>
        <dbReference type="ARBA" id="ARBA00022990"/>
    </source>
</evidence>
<dbReference type="STRING" id="698492.A0A0E9NFP1"/>
<dbReference type="PROSITE" id="PS00028">
    <property type="entry name" value="ZINC_FINGER_C2H2_1"/>
    <property type="match status" value="1"/>
</dbReference>
<feature type="region of interest" description="Disordered" evidence="11">
    <location>
        <begin position="459"/>
        <end position="480"/>
    </location>
</feature>
<dbReference type="Gene3D" id="1.10.20.10">
    <property type="entry name" value="Histone, subunit A"/>
    <property type="match status" value="1"/>
</dbReference>
<feature type="compositionally biased region" description="Polar residues" evidence="11">
    <location>
        <begin position="782"/>
        <end position="805"/>
    </location>
</feature>
<dbReference type="GO" id="GO:0033696">
    <property type="term" value="P:heterochromatin boundary formation"/>
    <property type="evidence" value="ECO:0007669"/>
    <property type="project" value="UniProtKB-ARBA"/>
</dbReference>
<feature type="compositionally biased region" description="Low complexity" evidence="11">
    <location>
        <begin position="87"/>
        <end position="102"/>
    </location>
</feature>
<dbReference type="Gene3D" id="3.30.160.60">
    <property type="entry name" value="Classic Zinc Finger"/>
    <property type="match status" value="2"/>
</dbReference>
<gene>
    <name evidence="13" type="ORF">G7K_2803-t1</name>
</gene>
<feature type="compositionally biased region" description="Polar residues" evidence="11">
    <location>
        <begin position="122"/>
        <end position="144"/>
    </location>
</feature>
<keyword evidence="8" id="KW-0539">Nucleus</keyword>
<dbReference type="GO" id="GO:0006974">
    <property type="term" value="P:DNA damage response"/>
    <property type="evidence" value="ECO:0007669"/>
    <property type="project" value="UniProtKB-ARBA"/>
</dbReference>
<dbReference type="SUPFAM" id="SSF57667">
    <property type="entry name" value="beta-beta-alpha zinc fingers"/>
    <property type="match status" value="2"/>
</dbReference>
<evidence type="ECO:0000256" key="9">
    <source>
        <dbReference type="ARBA" id="ARBA00023269"/>
    </source>
</evidence>
<feature type="compositionally biased region" description="Low complexity" evidence="11">
    <location>
        <begin position="110"/>
        <end position="121"/>
    </location>
</feature>
<dbReference type="GO" id="GO:0000786">
    <property type="term" value="C:nucleosome"/>
    <property type="evidence" value="ECO:0007669"/>
    <property type="project" value="UniProtKB-KW"/>
</dbReference>
<evidence type="ECO:0000256" key="7">
    <source>
        <dbReference type="ARBA" id="ARBA00023125"/>
    </source>
</evidence>
<feature type="compositionally biased region" description="Low complexity" evidence="11">
    <location>
        <begin position="594"/>
        <end position="612"/>
    </location>
</feature>
<protein>
    <recommendedName>
        <fullName evidence="12">C2H2-type domain-containing protein</fullName>
    </recommendedName>
</protein>
<dbReference type="PRINTS" id="PR00622">
    <property type="entry name" value="HISTONEH3"/>
</dbReference>
<dbReference type="PANTHER" id="PTHR11426">
    <property type="entry name" value="HISTONE H3"/>
    <property type="match status" value="1"/>
</dbReference>
<dbReference type="SMART" id="SM00355">
    <property type="entry name" value="ZnF_C2H2"/>
    <property type="match status" value="3"/>
</dbReference>
<reference evidence="13 14" key="3">
    <citation type="journal article" date="2015" name="Genome Announc.">
        <title>Draft Genome Sequence of the Archiascomycetous Yeast Saitoella complicata.</title>
        <authorList>
            <person name="Yamauchi K."/>
            <person name="Kondo S."/>
            <person name="Hamamoto M."/>
            <person name="Takahashi Y."/>
            <person name="Ogura Y."/>
            <person name="Hayashi T."/>
            <person name="Nishida H."/>
        </authorList>
    </citation>
    <scope>NUCLEOTIDE SEQUENCE [LARGE SCALE GENOMIC DNA]</scope>
    <source>
        <strain evidence="13 14">NRRL Y-17804</strain>
    </source>
</reference>
<dbReference type="InterPro" id="IPR000164">
    <property type="entry name" value="Histone_H3/CENP-A"/>
</dbReference>
<evidence type="ECO:0000313" key="13">
    <source>
        <dbReference type="EMBL" id="GAO48633.1"/>
    </source>
</evidence>
<dbReference type="AlphaFoldDB" id="A0A0E9NFP1"/>
<reference evidence="13 14" key="1">
    <citation type="journal article" date="2011" name="J. Gen. Appl. Microbiol.">
        <title>Draft genome sequencing of the enigmatic yeast Saitoella complicata.</title>
        <authorList>
            <person name="Nishida H."/>
            <person name="Hamamoto M."/>
            <person name="Sugiyama J."/>
        </authorList>
    </citation>
    <scope>NUCLEOTIDE SEQUENCE [LARGE SCALE GENOMIC DNA]</scope>
    <source>
        <strain evidence="13 14">NRRL Y-17804</strain>
    </source>
</reference>
<dbReference type="SUPFAM" id="SSF47113">
    <property type="entry name" value="Histone-fold"/>
    <property type="match status" value="1"/>
</dbReference>
<dbReference type="InterPro" id="IPR013087">
    <property type="entry name" value="Znf_C2H2_type"/>
</dbReference>
<dbReference type="GO" id="GO:0046982">
    <property type="term" value="F:protein heterodimerization activity"/>
    <property type="evidence" value="ECO:0007669"/>
    <property type="project" value="InterPro"/>
</dbReference>